<dbReference type="PROSITE" id="PS51751">
    <property type="entry name" value="EXPERA"/>
    <property type="match status" value="1"/>
</dbReference>
<evidence type="ECO:0000256" key="6">
    <source>
        <dbReference type="ARBA" id="ARBA00023136"/>
    </source>
</evidence>
<dbReference type="InterPro" id="IPR033118">
    <property type="entry name" value="EXPERA"/>
</dbReference>
<dbReference type="InterPro" id="IPR016964">
    <property type="entry name" value="Sigma2_recept"/>
</dbReference>
<sequence>MNKRDTFYYWYFLVHIPITLLVDSCLVIPQESRYWVQQLVFNFHVHMNKDFLLEKPALWLQTFGWFEMLVQLPIFFVAPLALARNSSKIYVVMTVYGFNAFLTTLVCLVYVLDKGEAHGLSVEETWNLFALYVPYLVIPLFMMVDCGWRVMRMLEQVKSKRE</sequence>
<dbReference type="InterPro" id="IPR051987">
    <property type="entry name" value="Sigma-2_receptor-like"/>
</dbReference>
<evidence type="ECO:0000313" key="10">
    <source>
        <dbReference type="Proteomes" id="UP000182334"/>
    </source>
</evidence>
<feature type="transmembrane region" description="Helical" evidence="7">
    <location>
        <begin position="132"/>
        <end position="151"/>
    </location>
</feature>
<feature type="transmembrane region" description="Helical" evidence="7">
    <location>
        <begin position="7"/>
        <end position="29"/>
    </location>
</feature>
<evidence type="ECO:0000256" key="5">
    <source>
        <dbReference type="ARBA" id="ARBA00022989"/>
    </source>
</evidence>
<evidence type="ECO:0000256" key="2">
    <source>
        <dbReference type="ARBA" id="ARBA00009096"/>
    </source>
</evidence>
<accession>A0A1L0BUG6</accession>
<keyword evidence="10" id="KW-1185">Reference proteome</keyword>
<comment type="subcellular location">
    <subcellularLocation>
        <location evidence="1">Endoplasmic reticulum membrane</location>
        <topology evidence="1">Multi-pass membrane protein</topology>
    </subcellularLocation>
</comment>
<proteinExistence type="inferred from homology"/>
<dbReference type="PIRSF" id="PIRSF031032">
    <property type="entry name" value="TMP_97_prd"/>
    <property type="match status" value="1"/>
</dbReference>
<organism evidence="9 10">
    <name type="scientific">Sungouiella intermedia</name>
    <dbReference type="NCBI Taxonomy" id="45354"/>
    <lineage>
        <taxon>Eukaryota</taxon>
        <taxon>Fungi</taxon>
        <taxon>Dikarya</taxon>
        <taxon>Ascomycota</taxon>
        <taxon>Saccharomycotina</taxon>
        <taxon>Pichiomycetes</taxon>
        <taxon>Metschnikowiaceae</taxon>
        <taxon>Sungouiella</taxon>
    </lineage>
</organism>
<name>A0A1L0BUG6_9ASCO</name>
<evidence type="ECO:0000256" key="1">
    <source>
        <dbReference type="ARBA" id="ARBA00004477"/>
    </source>
</evidence>
<dbReference type="OrthoDB" id="433124at2759"/>
<keyword evidence="3 7" id="KW-0812">Transmembrane</keyword>
<reference evidence="9 10" key="1">
    <citation type="submission" date="2016-10" db="EMBL/GenBank/DDBJ databases">
        <authorList>
            <person name="de Groot N.N."/>
        </authorList>
    </citation>
    <scope>NUCLEOTIDE SEQUENCE [LARGE SCALE GENOMIC DNA]</scope>
    <source>
        <strain evidence="9 10">CBS 141442</strain>
    </source>
</reference>
<feature type="transmembrane region" description="Helical" evidence="7">
    <location>
        <begin position="89"/>
        <end position="112"/>
    </location>
</feature>
<dbReference type="PANTHER" id="PTHR31204:SF1">
    <property type="entry name" value="SIGMA INTRACELLULAR RECEPTOR 2"/>
    <property type="match status" value="1"/>
</dbReference>
<protein>
    <recommendedName>
        <fullName evidence="7">Efficient mitochondria targeting-associated protein 19</fullName>
    </recommendedName>
</protein>
<dbReference type="STRING" id="45354.A0A1L0BUG6"/>
<feature type="domain" description="EXPERA" evidence="8">
    <location>
        <begin position="4"/>
        <end position="143"/>
    </location>
</feature>
<feature type="transmembrane region" description="Helical" evidence="7">
    <location>
        <begin position="58"/>
        <end position="82"/>
    </location>
</feature>
<evidence type="ECO:0000256" key="3">
    <source>
        <dbReference type="ARBA" id="ARBA00022692"/>
    </source>
</evidence>
<evidence type="ECO:0000256" key="7">
    <source>
        <dbReference type="PIRNR" id="PIRNR031032"/>
    </source>
</evidence>
<evidence type="ECO:0000256" key="4">
    <source>
        <dbReference type="ARBA" id="ARBA00022824"/>
    </source>
</evidence>
<dbReference type="AlphaFoldDB" id="A0A1L0BUG6"/>
<dbReference type="GO" id="GO:0005789">
    <property type="term" value="C:endoplasmic reticulum membrane"/>
    <property type="evidence" value="ECO:0007669"/>
    <property type="project" value="UniProtKB-SubCell"/>
</dbReference>
<gene>
    <name evidence="9" type="ORF">SAMEA4029010_CIC11G00000001595</name>
</gene>
<dbReference type="PANTHER" id="PTHR31204">
    <property type="entry name" value="SIGMA INTRACELLULAR RECEPTOR 2"/>
    <property type="match status" value="1"/>
</dbReference>
<comment type="similarity">
    <text evidence="2">Belongs to the TMEM97/sigma-2 receptor family.</text>
</comment>
<keyword evidence="4 7" id="KW-0256">Endoplasmic reticulum</keyword>
<dbReference type="EMBL" id="LT635759">
    <property type="protein sequence ID" value="SGZ53938.1"/>
    <property type="molecule type" value="Genomic_DNA"/>
</dbReference>
<dbReference type="Pfam" id="PF05241">
    <property type="entry name" value="EBP"/>
    <property type="match status" value="1"/>
</dbReference>
<dbReference type="Proteomes" id="UP000182334">
    <property type="component" value="Chromosome IV"/>
</dbReference>
<evidence type="ECO:0000313" key="9">
    <source>
        <dbReference type="EMBL" id="SGZ53938.1"/>
    </source>
</evidence>
<keyword evidence="5 7" id="KW-1133">Transmembrane helix</keyword>
<evidence type="ECO:0000259" key="8">
    <source>
        <dbReference type="PROSITE" id="PS51751"/>
    </source>
</evidence>
<keyword evidence="6 7" id="KW-0472">Membrane</keyword>